<protein>
    <submittedName>
        <fullName evidence="2">Uncharacterized protein</fullName>
    </submittedName>
</protein>
<sequence>MDSDNLLLLASLSSYVSAADSISITVDSSMVREAPMEIGEFKDVVDPLMAPSMAVDASAAKREANVPPLALEEVAGGGATGEGIINEPTMPTFDLDPSKSRKTTVVEGESSSAAFHRVNGCLATIVDLLPQLKTLRC</sequence>
<proteinExistence type="predicted"/>
<dbReference type="OrthoDB" id="10365682at2759"/>
<dbReference type="EMBL" id="JRKL02000176">
    <property type="protein sequence ID" value="KAF3974188.1"/>
    <property type="molecule type" value="Genomic_DNA"/>
</dbReference>
<evidence type="ECO:0000313" key="2">
    <source>
        <dbReference type="EMBL" id="KAF3974188.1"/>
    </source>
</evidence>
<accession>A0A8J4VW52</accession>
<name>A0A8J4VW52_9ROSI</name>
<gene>
    <name evidence="2" type="ORF">CMV_002457</name>
</gene>
<evidence type="ECO:0000313" key="3">
    <source>
        <dbReference type="Proteomes" id="UP000737018"/>
    </source>
</evidence>
<organism evidence="2 3">
    <name type="scientific">Castanea mollissima</name>
    <name type="common">Chinese chestnut</name>
    <dbReference type="NCBI Taxonomy" id="60419"/>
    <lineage>
        <taxon>Eukaryota</taxon>
        <taxon>Viridiplantae</taxon>
        <taxon>Streptophyta</taxon>
        <taxon>Embryophyta</taxon>
        <taxon>Tracheophyta</taxon>
        <taxon>Spermatophyta</taxon>
        <taxon>Magnoliopsida</taxon>
        <taxon>eudicotyledons</taxon>
        <taxon>Gunneridae</taxon>
        <taxon>Pentapetalae</taxon>
        <taxon>rosids</taxon>
        <taxon>fabids</taxon>
        <taxon>Fagales</taxon>
        <taxon>Fagaceae</taxon>
        <taxon>Castanea</taxon>
    </lineage>
</organism>
<feature type="region of interest" description="Disordered" evidence="1">
    <location>
        <begin position="78"/>
        <end position="99"/>
    </location>
</feature>
<dbReference type="Proteomes" id="UP000737018">
    <property type="component" value="Unassembled WGS sequence"/>
</dbReference>
<dbReference type="AlphaFoldDB" id="A0A8J4VW52"/>
<evidence type="ECO:0000256" key="1">
    <source>
        <dbReference type="SAM" id="MobiDB-lite"/>
    </source>
</evidence>
<reference evidence="2" key="1">
    <citation type="submission" date="2020-03" db="EMBL/GenBank/DDBJ databases">
        <title>Castanea mollissima Vanexum genome sequencing.</title>
        <authorList>
            <person name="Staton M."/>
        </authorList>
    </citation>
    <scope>NUCLEOTIDE SEQUENCE</scope>
    <source>
        <tissue evidence="2">Leaf</tissue>
    </source>
</reference>
<comment type="caution">
    <text evidence="2">The sequence shown here is derived from an EMBL/GenBank/DDBJ whole genome shotgun (WGS) entry which is preliminary data.</text>
</comment>
<keyword evidence="3" id="KW-1185">Reference proteome</keyword>